<feature type="transmembrane region" description="Helical" evidence="1">
    <location>
        <begin position="304"/>
        <end position="322"/>
    </location>
</feature>
<proteinExistence type="predicted"/>
<evidence type="ECO:0000313" key="3">
    <source>
        <dbReference type="Proteomes" id="UP000193633"/>
    </source>
</evidence>
<dbReference type="EMBL" id="NCUD01000045">
    <property type="protein sequence ID" value="ORO39778.1"/>
    <property type="molecule type" value="Genomic_DNA"/>
</dbReference>
<keyword evidence="1" id="KW-1133">Transmembrane helix</keyword>
<feature type="transmembrane region" description="Helical" evidence="1">
    <location>
        <begin position="362"/>
        <end position="379"/>
    </location>
</feature>
<comment type="caution">
    <text evidence="2">The sequence shown here is derived from an EMBL/GenBank/DDBJ whole genome shotgun (WGS) entry which is preliminary data.</text>
</comment>
<feature type="transmembrane region" description="Helical" evidence="1">
    <location>
        <begin position="100"/>
        <end position="121"/>
    </location>
</feature>
<organism evidence="2 3">
    <name type="scientific">Streptococcus oralis subsp. tigurinus</name>
    <dbReference type="NCBI Taxonomy" id="1077464"/>
    <lineage>
        <taxon>Bacteria</taxon>
        <taxon>Bacillati</taxon>
        <taxon>Bacillota</taxon>
        <taxon>Bacilli</taxon>
        <taxon>Lactobacillales</taxon>
        <taxon>Streptococcaceae</taxon>
        <taxon>Streptococcus</taxon>
    </lineage>
</organism>
<evidence type="ECO:0000256" key="1">
    <source>
        <dbReference type="SAM" id="Phobius"/>
    </source>
</evidence>
<reference evidence="2 3" key="1">
    <citation type="journal article" date="2016" name="Eur. J. Clin. Microbiol. Infect. Dis.">
        <title>Whole genome sequencing as a tool for phylogenetic analysis of clinical strains of Mitis group streptococci.</title>
        <authorList>
            <person name="Rasmussen L.H."/>
            <person name="Dargis R."/>
            <person name="Hojholt K."/>
            <person name="Christensen J.J."/>
            <person name="Skovgaard O."/>
            <person name="Justesen U.S."/>
            <person name="Rosenvinge F.S."/>
            <person name="Moser C."/>
            <person name="Lukjancenko O."/>
            <person name="Rasmussen S."/>
            <person name="Nielsen X.C."/>
        </authorList>
    </citation>
    <scope>NUCLEOTIDE SEQUENCE [LARGE SCALE GENOMIC DNA]</scope>
    <source>
        <strain evidence="2 3">OD_339823_10</strain>
    </source>
</reference>
<feature type="transmembrane region" description="Helical" evidence="1">
    <location>
        <begin position="127"/>
        <end position="147"/>
    </location>
</feature>
<keyword evidence="1" id="KW-0472">Membrane</keyword>
<feature type="transmembrane region" description="Helical" evidence="1">
    <location>
        <begin position="256"/>
        <end position="274"/>
    </location>
</feature>
<feature type="transmembrane region" description="Helical" evidence="1">
    <location>
        <begin position="234"/>
        <end position="250"/>
    </location>
</feature>
<protein>
    <submittedName>
        <fullName evidence="2">Uncharacterized protein</fullName>
    </submittedName>
</protein>
<sequence length="481" mass="56643">MEIIKRDKYSEKLLKFEEEDILTSQEVESCVKKIQDRIEKFNSARSGEKKKLQKVLDNGEEIIKTNFNKKFSIRYFYNKTENKLEIINILEYKKERVRSLFIFDIIASVYTLFISFIYMIWGKINFIELFILFIVIAALNGFTSYSYKKEGNKIYRVIGKDWLETFLLNLDSPREKVSFYISRILLLIVLMLQNSRFLNIDSGVDLINFPNSIILFFLILRTSSIFFRFMNINLYYAFSLLMITVLISGLNSNNWTGIVLMFAFVNLIFSDEIWKLNEKFENPLKGKYNSEFNEKLVERNIFKFKFTLSIMSLVLYFVLRYMEDKVRFGAFLLGDNFKNLTEQENITYLNKLSLLLLKGLDRWIIIFVILLVYSMLVCGKNKLASKGYQFEEPIIERLVQFSYKGRKIGTPVVKTEIEIDQDLQEIFEPKILIENIDELPKDIIVSMKTPVVQGSNVLFIQYADGEVLLKENVTISFKITN</sequence>
<name>A0A1X1FZE8_STROR</name>
<dbReference type="AlphaFoldDB" id="A0A1X1FZE8"/>
<accession>A0A1X1FZE8</accession>
<gene>
    <name evidence="2" type="ORF">B7728_05610</name>
</gene>
<keyword evidence="1" id="KW-0812">Transmembrane</keyword>
<dbReference type="RefSeq" id="WP_084852148.1">
    <property type="nucleotide sequence ID" value="NZ_NCUD01000045.1"/>
</dbReference>
<dbReference type="Proteomes" id="UP000193633">
    <property type="component" value="Unassembled WGS sequence"/>
</dbReference>
<evidence type="ECO:0000313" key="2">
    <source>
        <dbReference type="EMBL" id="ORO39778.1"/>
    </source>
</evidence>